<dbReference type="PROSITE" id="PS51782">
    <property type="entry name" value="LYSM"/>
    <property type="match status" value="1"/>
</dbReference>
<dbReference type="SUPFAM" id="SSF51261">
    <property type="entry name" value="Duplicated hybrid motif"/>
    <property type="match status" value="1"/>
</dbReference>
<dbReference type="CDD" id="cd00118">
    <property type="entry name" value="LysM"/>
    <property type="match status" value="1"/>
</dbReference>
<comment type="caution">
    <text evidence="5">The sequence shown here is derived from an EMBL/GenBank/DDBJ whole genome shotgun (WGS) entry which is preliminary data.</text>
</comment>
<accession>A0ABV9DI37</accession>
<dbReference type="InterPro" id="IPR011098">
    <property type="entry name" value="G5_dom"/>
</dbReference>
<organism evidence="5 6">
    <name type="scientific">Virgibacillus kekensis</name>
    <dbReference type="NCBI Taxonomy" id="202261"/>
    <lineage>
        <taxon>Bacteria</taxon>
        <taxon>Bacillati</taxon>
        <taxon>Bacillota</taxon>
        <taxon>Bacilli</taxon>
        <taxon>Bacillales</taxon>
        <taxon>Bacillaceae</taxon>
        <taxon>Virgibacillus</taxon>
    </lineage>
</organism>
<evidence type="ECO:0000259" key="4">
    <source>
        <dbReference type="PROSITE" id="PS51782"/>
    </source>
</evidence>
<name>A0ABV9DI37_9BACI</name>
<dbReference type="RefSeq" id="WP_390295194.1">
    <property type="nucleotide sequence ID" value="NZ_JBHSFU010000004.1"/>
</dbReference>
<dbReference type="Gene3D" id="2.20.230.10">
    <property type="entry name" value="Resuscitation-promoting factor rpfb"/>
    <property type="match status" value="1"/>
</dbReference>
<evidence type="ECO:0000259" key="3">
    <source>
        <dbReference type="PROSITE" id="PS51109"/>
    </source>
</evidence>
<dbReference type="PROSITE" id="PS51109">
    <property type="entry name" value="G5"/>
    <property type="match status" value="1"/>
</dbReference>
<dbReference type="InterPro" id="IPR018392">
    <property type="entry name" value="LysM"/>
</dbReference>
<dbReference type="SMART" id="SM00257">
    <property type="entry name" value="LysM"/>
    <property type="match status" value="1"/>
</dbReference>
<dbReference type="InterPro" id="IPR036779">
    <property type="entry name" value="LysM_dom_sf"/>
</dbReference>
<dbReference type="PANTHER" id="PTHR21666">
    <property type="entry name" value="PEPTIDASE-RELATED"/>
    <property type="match status" value="1"/>
</dbReference>
<dbReference type="PANTHER" id="PTHR21666:SF270">
    <property type="entry name" value="MUREIN HYDROLASE ACTIVATOR ENVC"/>
    <property type="match status" value="1"/>
</dbReference>
<feature type="domain" description="LysM" evidence="4">
    <location>
        <begin position="235"/>
        <end position="280"/>
    </location>
</feature>
<feature type="chain" id="PRO_5047381841" evidence="2">
    <location>
        <begin position="43"/>
        <end position="495"/>
    </location>
</feature>
<dbReference type="InterPro" id="IPR016047">
    <property type="entry name" value="M23ase_b-sheet_dom"/>
</dbReference>
<dbReference type="SUPFAM" id="SSF54106">
    <property type="entry name" value="LysM domain"/>
    <property type="match status" value="1"/>
</dbReference>
<sequence length="495" mass="54945">MQNINGKAAVNKYRQAGTIHMLKKIIIATFLCLSFTITTAYADDSESLETVYHVYIDGKHIGKVNDKTIIQDYVESLVSDQAKEYEKLSLTPGEEVTYVSEKVFNPSYNNDKVIKTLDEQLSIKAEAVQLTIAGKPAGFFKNQETAKKVIEAYKAKFVDPDVLKRLKKEEKLSESRQKPVTNDASQEALAVGDSIIKDVVLSEKVSFTEKKVNPADILTIDEGLKLLEKGTLEEEIYKVQEGDVLVDIAEKFNLSLKRLLELNKKLTEDSLLQIDQEVHVTDYQPFVDVLVKKETKTEQTLDYEIEIVESDELYKGEEKVRQSGQEGKKQIHYALELKNGNVVKREVLSEKVVKEPVKKVIVKGTKVIPSRGTGELHWPTVGGYVSSNLGMRWGSMHKGMDIAGPSNRAILAADNGTVVSAGWNSGGYGKRIVIDHNNGMRTTYSHLSSISVSPGQTVEKGSRIGTMGATGNSTGVHLHFEVYKNGALQDPQDHL</sequence>
<dbReference type="Pfam" id="PF01476">
    <property type="entry name" value="LysM"/>
    <property type="match status" value="1"/>
</dbReference>
<dbReference type="Pfam" id="PF01551">
    <property type="entry name" value="Peptidase_M23"/>
    <property type="match status" value="1"/>
</dbReference>
<protein>
    <submittedName>
        <fullName evidence="5">Peptidoglycan DD-metalloendopeptidase family protein</fullName>
    </submittedName>
</protein>
<dbReference type="SMART" id="SM01208">
    <property type="entry name" value="G5"/>
    <property type="match status" value="1"/>
</dbReference>
<dbReference type="Proteomes" id="UP001595989">
    <property type="component" value="Unassembled WGS sequence"/>
</dbReference>
<dbReference type="Pfam" id="PF07501">
    <property type="entry name" value="G5"/>
    <property type="match status" value="1"/>
</dbReference>
<reference evidence="6" key="1">
    <citation type="journal article" date="2019" name="Int. J. Syst. Evol. Microbiol.">
        <title>The Global Catalogue of Microorganisms (GCM) 10K type strain sequencing project: providing services to taxonomists for standard genome sequencing and annotation.</title>
        <authorList>
            <consortium name="The Broad Institute Genomics Platform"/>
            <consortium name="The Broad Institute Genome Sequencing Center for Infectious Disease"/>
            <person name="Wu L."/>
            <person name="Ma J."/>
        </authorList>
    </citation>
    <scope>NUCLEOTIDE SEQUENCE [LARGE SCALE GENOMIC DNA]</scope>
    <source>
        <strain evidence="6">CGMCC 4.7426</strain>
    </source>
</reference>
<evidence type="ECO:0000313" key="5">
    <source>
        <dbReference type="EMBL" id="MFC4558457.1"/>
    </source>
</evidence>
<keyword evidence="1 2" id="KW-0732">Signal</keyword>
<dbReference type="Gene3D" id="2.70.70.10">
    <property type="entry name" value="Glucose Permease (Domain IIA)"/>
    <property type="match status" value="1"/>
</dbReference>
<dbReference type="EMBL" id="JBHSFU010000004">
    <property type="protein sequence ID" value="MFC4558457.1"/>
    <property type="molecule type" value="Genomic_DNA"/>
</dbReference>
<dbReference type="InterPro" id="IPR011055">
    <property type="entry name" value="Dup_hybrid_motif"/>
</dbReference>
<dbReference type="CDD" id="cd12797">
    <property type="entry name" value="M23_peptidase"/>
    <property type="match status" value="1"/>
</dbReference>
<evidence type="ECO:0000256" key="1">
    <source>
        <dbReference type="ARBA" id="ARBA00022729"/>
    </source>
</evidence>
<evidence type="ECO:0000313" key="6">
    <source>
        <dbReference type="Proteomes" id="UP001595989"/>
    </source>
</evidence>
<feature type="domain" description="G5" evidence="3">
    <location>
        <begin position="286"/>
        <end position="367"/>
    </location>
</feature>
<proteinExistence type="predicted"/>
<evidence type="ECO:0000256" key="2">
    <source>
        <dbReference type="SAM" id="SignalP"/>
    </source>
</evidence>
<dbReference type="InterPro" id="IPR050570">
    <property type="entry name" value="Cell_wall_metabolism_enzyme"/>
</dbReference>
<keyword evidence="6" id="KW-1185">Reference proteome</keyword>
<feature type="signal peptide" evidence="2">
    <location>
        <begin position="1"/>
        <end position="42"/>
    </location>
</feature>
<gene>
    <name evidence="5" type="ORF">ACFO3D_09560</name>
</gene>
<dbReference type="Gene3D" id="3.10.350.10">
    <property type="entry name" value="LysM domain"/>
    <property type="match status" value="1"/>
</dbReference>